<evidence type="ECO:0000313" key="1">
    <source>
        <dbReference type="EMBL" id="VEL23875.1"/>
    </source>
</evidence>
<gene>
    <name evidence="1" type="ORF">PXEA_LOCUS17315</name>
</gene>
<name>A0A448WZ73_9PLAT</name>
<dbReference type="AlphaFoldDB" id="A0A448WZ73"/>
<accession>A0A448WZ73</accession>
<dbReference type="EMBL" id="CAAALY010064517">
    <property type="protein sequence ID" value="VEL23875.1"/>
    <property type="molecule type" value="Genomic_DNA"/>
</dbReference>
<reference evidence="1" key="1">
    <citation type="submission" date="2018-11" db="EMBL/GenBank/DDBJ databases">
        <authorList>
            <consortium name="Pathogen Informatics"/>
        </authorList>
    </citation>
    <scope>NUCLEOTIDE SEQUENCE</scope>
</reference>
<dbReference type="OrthoDB" id="2162143at2759"/>
<proteinExistence type="predicted"/>
<evidence type="ECO:0000313" key="2">
    <source>
        <dbReference type="Proteomes" id="UP000784294"/>
    </source>
</evidence>
<protein>
    <submittedName>
        <fullName evidence="1">Uncharacterized protein</fullName>
    </submittedName>
</protein>
<sequence length="108" mass="11987">MTSSSDDVCHMMDEMILYTVMVRVLPGMLICPPDTAVSLDTVTEPILISLYDEVLLSTVVEGRHDLGAAQDPQPLLQKIERLWLGGVEIPFATVYSNSKVSPFRFMVT</sequence>
<dbReference type="Proteomes" id="UP000784294">
    <property type="component" value="Unassembled WGS sequence"/>
</dbReference>
<keyword evidence="2" id="KW-1185">Reference proteome</keyword>
<organism evidence="1 2">
    <name type="scientific">Protopolystoma xenopodis</name>
    <dbReference type="NCBI Taxonomy" id="117903"/>
    <lineage>
        <taxon>Eukaryota</taxon>
        <taxon>Metazoa</taxon>
        <taxon>Spiralia</taxon>
        <taxon>Lophotrochozoa</taxon>
        <taxon>Platyhelminthes</taxon>
        <taxon>Monogenea</taxon>
        <taxon>Polyopisthocotylea</taxon>
        <taxon>Polystomatidea</taxon>
        <taxon>Polystomatidae</taxon>
        <taxon>Protopolystoma</taxon>
    </lineage>
</organism>
<comment type="caution">
    <text evidence="1">The sequence shown here is derived from an EMBL/GenBank/DDBJ whole genome shotgun (WGS) entry which is preliminary data.</text>
</comment>